<comment type="caution">
    <text evidence="2">The sequence shown here is derived from an EMBL/GenBank/DDBJ whole genome shotgun (WGS) entry which is preliminary data.</text>
</comment>
<dbReference type="Pfam" id="PF00856">
    <property type="entry name" value="SET"/>
    <property type="match status" value="1"/>
</dbReference>
<evidence type="ECO:0000259" key="1">
    <source>
        <dbReference type="PROSITE" id="PS50280"/>
    </source>
</evidence>
<feature type="domain" description="SET" evidence="1">
    <location>
        <begin position="65"/>
        <end position="168"/>
    </location>
</feature>
<name>A0A8H3HGG3_9AGAM</name>
<dbReference type="InterPro" id="IPR046341">
    <property type="entry name" value="SET_dom_sf"/>
</dbReference>
<dbReference type="InterPro" id="IPR053201">
    <property type="entry name" value="Flavunoidine_N-MTase"/>
</dbReference>
<organism evidence="2 3">
    <name type="scientific">Rhizoctonia solani</name>
    <dbReference type="NCBI Taxonomy" id="456999"/>
    <lineage>
        <taxon>Eukaryota</taxon>
        <taxon>Fungi</taxon>
        <taxon>Dikarya</taxon>
        <taxon>Basidiomycota</taxon>
        <taxon>Agaricomycotina</taxon>
        <taxon>Agaricomycetes</taxon>
        <taxon>Cantharellales</taxon>
        <taxon>Ceratobasidiaceae</taxon>
        <taxon>Rhizoctonia</taxon>
    </lineage>
</organism>
<dbReference type="AlphaFoldDB" id="A0A8H3HGG3"/>
<dbReference type="Gene3D" id="2.170.270.10">
    <property type="entry name" value="SET domain"/>
    <property type="match status" value="1"/>
</dbReference>
<dbReference type="InterPro" id="IPR001214">
    <property type="entry name" value="SET_dom"/>
</dbReference>
<evidence type="ECO:0000313" key="2">
    <source>
        <dbReference type="EMBL" id="CAE6529149.1"/>
    </source>
</evidence>
<sequence length="233" mass="26270">MKTLVEPCMGSSSIDKATLSLGYQDPYPDHDCLDIPRSADDPLSYVLFPSFDMSLLPRETLLEYPDLCVVDSKPGFFMSSLKSLVSFEPGQLITHLTGWTKVPEKTWSTVQCGVGTEDHIELNSVFVFMNHSCAPTAIFDLGSPNQSEWHVRALKKINSGDELTFFYPSTEWDSPQPFDCRCQAKDCVGYYRGSKYLSRQQVEERGYISPWVSQLMRDRDANALGQDLRVAAQ</sequence>
<dbReference type="PANTHER" id="PTHR12350">
    <property type="entry name" value="HISTONE-LYSINE N-METHYLTRANSFERASE-RELATED"/>
    <property type="match status" value="1"/>
</dbReference>
<dbReference type="EMBL" id="CAJMXA010003959">
    <property type="protein sequence ID" value="CAE6529149.1"/>
    <property type="molecule type" value="Genomic_DNA"/>
</dbReference>
<dbReference type="Proteomes" id="UP000663853">
    <property type="component" value="Unassembled WGS sequence"/>
</dbReference>
<gene>
    <name evidence="2" type="ORF">RDB_LOCUS164923</name>
</gene>
<reference evidence="2" key="1">
    <citation type="submission" date="2021-01" db="EMBL/GenBank/DDBJ databases">
        <authorList>
            <person name="Kaushik A."/>
        </authorList>
    </citation>
    <scope>NUCLEOTIDE SEQUENCE</scope>
    <source>
        <strain evidence="2">AG6-10EEA</strain>
    </source>
</reference>
<evidence type="ECO:0000313" key="3">
    <source>
        <dbReference type="Proteomes" id="UP000663853"/>
    </source>
</evidence>
<accession>A0A8H3HGG3</accession>
<dbReference type="PANTHER" id="PTHR12350:SF19">
    <property type="entry name" value="SET DOMAIN-CONTAINING PROTEIN"/>
    <property type="match status" value="1"/>
</dbReference>
<dbReference type="PROSITE" id="PS50280">
    <property type="entry name" value="SET"/>
    <property type="match status" value="1"/>
</dbReference>
<protein>
    <recommendedName>
        <fullName evidence="1">SET domain-containing protein</fullName>
    </recommendedName>
</protein>
<proteinExistence type="predicted"/>
<dbReference type="SUPFAM" id="SSF82199">
    <property type="entry name" value="SET domain"/>
    <property type="match status" value="1"/>
</dbReference>